<keyword evidence="6" id="KW-1133">Transmembrane helix</keyword>
<dbReference type="GO" id="GO:0005886">
    <property type="term" value="C:plasma membrane"/>
    <property type="evidence" value="ECO:0007669"/>
    <property type="project" value="UniProtKB-SubCell"/>
</dbReference>
<dbReference type="PANTHER" id="PTHR22550:SF5">
    <property type="entry name" value="LEUCINE ZIPPER PROTEIN 4"/>
    <property type="match status" value="1"/>
</dbReference>
<feature type="region of interest" description="Disordered" evidence="5">
    <location>
        <begin position="484"/>
        <end position="504"/>
    </location>
</feature>
<dbReference type="GO" id="GO:0009847">
    <property type="term" value="P:spore germination"/>
    <property type="evidence" value="ECO:0007669"/>
    <property type="project" value="UniProtKB-UniRule"/>
</dbReference>
<dbReference type="InterPro" id="IPR050768">
    <property type="entry name" value="UPF0353/GerABKA_families"/>
</dbReference>
<dbReference type="Proteomes" id="UP000282892">
    <property type="component" value="Chromosome"/>
</dbReference>
<accession>A0A3Q9QW50</accession>
<gene>
    <name evidence="7" type="ORF">CHR53_02495</name>
</gene>
<feature type="transmembrane region" description="Helical" evidence="6">
    <location>
        <begin position="395"/>
        <end position="414"/>
    </location>
</feature>
<evidence type="ECO:0000256" key="2">
    <source>
        <dbReference type="ARBA" id="ARBA00005278"/>
    </source>
</evidence>
<dbReference type="InterPro" id="IPR004995">
    <property type="entry name" value="Spore_Ger"/>
</dbReference>
<comment type="similarity">
    <text evidence="2 4">Belongs to the GerABKA family.</text>
</comment>
<organism evidence="7 8">
    <name type="scientific">Neobacillus mesonae</name>
    <dbReference type="NCBI Taxonomy" id="1193713"/>
    <lineage>
        <taxon>Bacteria</taxon>
        <taxon>Bacillati</taxon>
        <taxon>Bacillota</taxon>
        <taxon>Bacilli</taxon>
        <taxon>Bacillales</taxon>
        <taxon>Bacillaceae</taxon>
        <taxon>Neobacillus</taxon>
    </lineage>
</organism>
<feature type="transmembrane region" description="Helical" evidence="6">
    <location>
        <begin position="426"/>
        <end position="450"/>
    </location>
</feature>
<evidence type="ECO:0000256" key="4">
    <source>
        <dbReference type="PIRNR" id="PIRNR005690"/>
    </source>
</evidence>
<dbReference type="PIRSF" id="PIRSF005690">
    <property type="entry name" value="GerBA"/>
    <property type="match status" value="1"/>
</dbReference>
<keyword evidence="8" id="KW-1185">Reference proteome</keyword>
<feature type="transmembrane region" description="Helical" evidence="6">
    <location>
        <begin position="368"/>
        <end position="389"/>
    </location>
</feature>
<dbReference type="EMBL" id="CP022572">
    <property type="protein sequence ID" value="AZU60225.1"/>
    <property type="molecule type" value="Genomic_DNA"/>
</dbReference>
<keyword evidence="6" id="KW-0812">Transmembrane</keyword>
<dbReference type="KEGG" id="nmk:CHR53_02495"/>
<dbReference type="RefSeq" id="WP_084797837.1">
    <property type="nucleotide sequence ID" value="NZ_CP022572.1"/>
</dbReference>
<dbReference type="STRING" id="1193713.GCA_001636315_03021"/>
<feature type="transmembrane region" description="Helical" evidence="6">
    <location>
        <begin position="304"/>
        <end position="323"/>
    </location>
</feature>
<evidence type="ECO:0000256" key="6">
    <source>
        <dbReference type="SAM" id="Phobius"/>
    </source>
</evidence>
<comment type="subcellular location">
    <subcellularLocation>
        <location evidence="4">Cell membrane</location>
    </subcellularLocation>
    <subcellularLocation>
        <location evidence="1">Membrane</location>
        <topology evidence="1">Multi-pass membrane protein</topology>
    </subcellularLocation>
</comment>
<evidence type="ECO:0000256" key="1">
    <source>
        <dbReference type="ARBA" id="ARBA00004141"/>
    </source>
</evidence>
<evidence type="ECO:0000313" key="8">
    <source>
        <dbReference type="Proteomes" id="UP000282892"/>
    </source>
</evidence>
<feature type="transmembrane region" description="Helical" evidence="6">
    <location>
        <begin position="343"/>
        <end position="361"/>
    </location>
</feature>
<evidence type="ECO:0000256" key="5">
    <source>
        <dbReference type="SAM" id="MobiDB-lite"/>
    </source>
</evidence>
<evidence type="ECO:0000313" key="7">
    <source>
        <dbReference type="EMBL" id="AZU60225.1"/>
    </source>
</evidence>
<reference evidence="7 8" key="1">
    <citation type="submission" date="2017-07" db="EMBL/GenBank/DDBJ databases">
        <title>The complete genome sequence of Bacillus mesonae strain H20-5, an efficient strain improving plant abiotic stress resistance.</title>
        <authorList>
            <person name="Kim S.Y."/>
            <person name="Song H."/>
            <person name="Sang M.K."/>
            <person name="Weon H.-Y."/>
            <person name="Song J."/>
        </authorList>
    </citation>
    <scope>NUCLEOTIDE SEQUENCE [LARGE SCALE GENOMIC DNA]</scope>
    <source>
        <strain evidence="7 8">H20-5</strain>
    </source>
</reference>
<sequence length="504" mass="56648">MNFKKLSVNKDKDAGRINNSISEDKTIPLDEKKLRETFKDSSDVVFSVLQFKQYQVTLVYCKGLVNNDMLYKTVPSRLEEFFKDVPNEMNEETLQFLKLPTVTPVVTREKSIDEVFSGKLLLIFTWLNLVYAVEASDLPQRKPEEGNMEISIKGPRDNFIEDIFVNYALIRKRLRTTSLQSESFEVGKRTKTKVSLLYMKDLANPETIEDLRNKINEIDIDGLYSGTQFEGLINDNPYSVFPRHTYTGRPDFAVQSLLNGRFIVLIEGVPYAYIAPVNLFFLLKAAEDSETNYFYNAFQRIMRALGIAVATFLPGFWVALTSFHQNQLPFTLLATVIESRRGVPFPTALEAILMLILFEVFREAGLRLPVSIGQTLSVIGGLIIGDAAIRAGLTNPAMLVVIAASTIATFTLVNQTLVGAISLLRFVVILFSATLGFFGFFTSIFLIGIFTAKVQSFNLPYLQVAERLSLRYVLKAIMRIPVKKDDSRPGSLKPADPTKQGGNT</sequence>
<protein>
    <submittedName>
        <fullName evidence="7">Spore germination protein</fullName>
    </submittedName>
</protein>
<feature type="transmembrane region" description="Helical" evidence="6">
    <location>
        <begin position="262"/>
        <end position="283"/>
    </location>
</feature>
<name>A0A3Q9QW50_9BACI</name>
<dbReference type="Pfam" id="PF03323">
    <property type="entry name" value="GerA"/>
    <property type="match status" value="1"/>
</dbReference>
<evidence type="ECO:0000256" key="3">
    <source>
        <dbReference type="ARBA" id="ARBA00023136"/>
    </source>
</evidence>
<dbReference type="PANTHER" id="PTHR22550">
    <property type="entry name" value="SPORE GERMINATION PROTEIN"/>
    <property type="match status" value="1"/>
</dbReference>
<keyword evidence="3 4" id="KW-0472">Membrane</keyword>
<dbReference type="OrthoDB" id="9772630at2"/>
<dbReference type="AlphaFoldDB" id="A0A3Q9QW50"/>
<proteinExistence type="inferred from homology"/>